<accession>A0ABV5DJU1</accession>
<reference evidence="1 2" key="1">
    <citation type="submission" date="2024-01" db="EMBL/GenBank/DDBJ databases">
        <title>Genome mining of biosynthetic gene clusters to explore secondary metabolites of Streptomyces sp.</title>
        <authorList>
            <person name="Baig A."/>
            <person name="Ajitkumar Shintre N."/>
            <person name="Kumar H."/>
            <person name="Anbarasu A."/>
            <person name="Ramaiah S."/>
        </authorList>
    </citation>
    <scope>NUCLEOTIDE SEQUENCE [LARGE SCALE GENOMIC DNA]</scope>
    <source>
        <strain evidence="1 2">A03</strain>
    </source>
</reference>
<dbReference type="EMBL" id="JAYMRR010000020">
    <property type="protein sequence ID" value="MFB8752803.1"/>
    <property type="molecule type" value="Genomic_DNA"/>
</dbReference>
<evidence type="ECO:0000313" key="2">
    <source>
        <dbReference type="Proteomes" id="UP001585018"/>
    </source>
</evidence>
<comment type="caution">
    <text evidence="1">The sequence shown here is derived from an EMBL/GenBank/DDBJ whole genome shotgun (WGS) entry which is preliminary data.</text>
</comment>
<proteinExistence type="predicted"/>
<dbReference type="Proteomes" id="UP001585018">
    <property type="component" value="Unassembled WGS sequence"/>
</dbReference>
<keyword evidence="2" id="KW-1185">Reference proteome</keyword>
<evidence type="ECO:0000313" key="1">
    <source>
        <dbReference type="EMBL" id="MFB8752803.1"/>
    </source>
</evidence>
<name>A0ABV5DJU1_9ACTN</name>
<organism evidence="1 2">
    <name type="scientific">Streptomyces parvulus</name>
    <dbReference type="NCBI Taxonomy" id="146923"/>
    <lineage>
        <taxon>Bacteria</taxon>
        <taxon>Bacillati</taxon>
        <taxon>Actinomycetota</taxon>
        <taxon>Actinomycetes</taxon>
        <taxon>Kitasatosporales</taxon>
        <taxon>Streptomycetaceae</taxon>
        <taxon>Streptomyces</taxon>
    </lineage>
</organism>
<sequence>MDRLFSRVWHYFDSAVVEGPQADQYVRYFENRARKESLGLAFSVSQDVSFLLHLRELGVTDHLSFRTKPHSFCANHIEQHASEAGIPHVVDADFRSEVVRKLKAESEILLHQTPDGIWRFNLTHPTASEPFTGSYRPNKKKKGAKKPTKAQIADLVVRRSAASLIYDVATCKWLSLPLAEEFSYLHKSQQLSNSTRESSIALQLPLPVMHGMSGRDIIKMRADMRPHFDRFQHALTLAIREQIDRDPERENPAIAKAVAEEFIRPSFAEIDRSLKEAKRSFSAKVGASLAVGSTVATVGLLSSVPLVVGAGLAAVGVTLGGLHKHVDDRKEITASDIYFLWKAAEGRLG</sequence>
<dbReference type="RefSeq" id="WP_376719823.1">
    <property type="nucleotide sequence ID" value="NZ_JAYMRR010000020.1"/>
</dbReference>
<protein>
    <submittedName>
        <fullName evidence="1">Uncharacterized protein</fullName>
    </submittedName>
</protein>
<gene>
    <name evidence="1" type="ORF">VSS30_28685</name>
</gene>